<evidence type="ECO:0000313" key="2">
    <source>
        <dbReference type="EMBL" id="TXT10548.1"/>
    </source>
</evidence>
<dbReference type="Proteomes" id="UP000473826">
    <property type="component" value="Unassembled WGS sequence"/>
</dbReference>
<feature type="region of interest" description="Disordered" evidence="1">
    <location>
        <begin position="1"/>
        <end position="21"/>
    </location>
</feature>
<dbReference type="AlphaFoldDB" id="A0A7D8V5P9"/>
<gene>
    <name evidence="2" type="ORF">VHUM_02053</name>
</gene>
<evidence type="ECO:0000256" key="1">
    <source>
        <dbReference type="SAM" id="MobiDB-lite"/>
    </source>
</evidence>
<accession>A0A7D8V5P9</accession>
<name>A0A7D8V5P9_VANHU</name>
<reference evidence="2 3" key="1">
    <citation type="journal article" date="2019" name="PLoS Genet.">
        <title>Convergent evolution of linked mating-type loci in basidiomycete fungi.</title>
        <authorList>
            <person name="Sun S."/>
            <person name="Coelho M.A."/>
            <person name="Heitman J."/>
            <person name="Nowrousian M."/>
        </authorList>
    </citation>
    <scope>NUCLEOTIDE SEQUENCE [LARGE SCALE GENOMIC DNA]</scope>
    <source>
        <strain evidence="2 3">CBS 4282</strain>
    </source>
</reference>
<sequence>MRTPTRRRSRRSRRTPRCLRN</sequence>
<evidence type="ECO:0000313" key="3">
    <source>
        <dbReference type="Proteomes" id="UP000473826"/>
    </source>
</evidence>
<organism evidence="2 3">
    <name type="scientific">Vanrija humicola</name>
    <name type="common">Yeast</name>
    <name type="synonym">Cryptococcus humicola</name>
    <dbReference type="NCBI Taxonomy" id="5417"/>
    <lineage>
        <taxon>Eukaryota</taxon>
        <taxon>Fungi</taxon>
        <taxon>Dikarya</taxon>
        <taxon>Basidiomycota</taxon>
        <taxon>Agaricomycotina</taxon>
        <taxon>Tremellomycetes</taxon>
        <taxon>Trichosporonales</taxon>
        <taxon>Trichosporonaceae</taxon>
        <taxon>Vanrija</taxon>
    </lineage>
</organism>
<dbReference type="EMBL" id="QKWK01000005">
    <property type="protein sequence ID" value="TXT10548.1"/>
    <property type="molecule type" value="Genomic_DNA"/>
</dbReference>
<keyword evidence="3" id="KW-1185">Reference proteome</keyword>
<comment type="caution">
    <text evidence="2">The sequence shown here is derived from an EMBL/GenBank/DDBJ whole genome shotgun (WGS) entry which is preliminary data.</text>
</comment>
<proteinExistence type="predicted"/>
<protein>
    <submittedName>
        <fullName evidence="2">Uncharacterized protein</fullName>
    </submittedName>
</protein>